<comment type="caution">
    <text evidence="1">The sequence shown here is derived from an EMBL/GenBank/DDBJ whole genome shotgun (WGS) entry which is preliminary data.</text>
</comment>
<accession>A0A9Q5D1B6</accession>
<evidence type="ECO:0000313" key="1">
    <source>
        <dbReference type="EMBL" id="NSL87961.1"/>
    </source>
</evidence>
<sequence length="98" mass="10954">MNMSPDDTTQWDSNSPVISLTGRLVLRTFGKYTKSEHLGVYLVTAHGDYLIRPAGDNPFMNNPLMKLAGKTITAEGYIIDYVFLAKTWKEDPFPDAAI</sequence>
<name>A0A9Q5D1B6_9BACT</name>
<dbReference type="RefSeq" id="WP_127043470.1">
    <property type="nucleotide sequence ID" value="NZ_JAABOK010000013.1"/>
</dbReference>
<gene>
    <name evidence="1" type="ORF">ECE50_014025</name>
</gene>
<protein>
    <submittedName>
        <fullName evidence="1">Uncharacterized protein</fullName>
    </submittedName>
</protein>
<organism evidence="1 2">
    <name type="scientific">Chitinophaga solisilvae</name>
    <dbReference type="NCBI Taxonomy" id="1233460"/>
    <lineage>
        <taxon>Bacteria</taxon>
        <taxon>Pseudomonadati</taxon>
        <taxon>Bacteroidota</taxon>
        <taxon>Chitinophagia</taxon>
        <taxon>Chitinophagales</taxon>
        <taxon>Chitinophagaceae</taxon>
        <taxon>Chitinophaga</taxon>
    </lineage>
</organism>
<proteinExistence type="predicted"/>
<dbReference type="AlphaFoldDB" id="A0A9Q5D1B6"/>
<dbReference type="EMBL" id="RIAR02000001">
    <property type="protein sequence ID" value="NSL87961.1"/>
    <property type="molecule type" value="Genomic_DNA"/>
</dbReference>
<reference evidence="1" key="1">
    <citation type="submission" date="2020-05" db="EMBL/GenBank/DDBJ databases">
        <title>Chitinophaga laudate sp. nov., isolated from a tropical peat swamp.</title>
        <authorList>
            <person name="Goh C.B.S."/>
            <person name="Lee M.S."/>
            <person name="Parimannan S."/>
            <person name="Pasbakhsh P."/>
            <person name="Yule C.M."/>
            <person name="Rajandas H."/>
            <person name="Loke S."/>
            <person name="Croft L."/>
            <person name="Tan J.B.L."/>
        </authorList>
    </citation>
    <scope>NUCLEOTIDE SEQUENCE</scope>
    <source>
        <strain evidence="1">Mgbs1</strain>
    </source>
</reference>
<dbReference type="Proteomes" id="UP000281028">
    <property type="component" value="Unassembled WGS sequence"/>
</dbReference>
<keyword evidence="2" id="KW-1185">Reference proteome</keyword>
<dbReference type="OrthoDB" id="673582at2"/>
<evidence type="ECO:0000313" key="2">
    <source>
        <dbReference type="Proteomes" id="UP000281028"/>
    </source>
</evidence>